<gene>
    <name evidence="1" type="ORF">L1987_43239</name>
</gene>
<keyword evidence="2" id="KW-1185">Reference proteome</keyword>
<evidence type="ECO:0000313" key="2">
    <source>
        <dbReference type="Proteomes" id="UP001056120"/>
    </source>
</evidence>
<sequence>MDMHSFDFNLFFCLHFAKPELPSNLREKIFKATSDVRKRWRKQEQLPPFCGLSKSAAKRRAKRYDKCVKCGNRSHDGKCSKNQTHSQHEYTHMIKVGDIRLQAKSSIRRGSNVYYAVIRCSKIKKAKTSLKHEEIKLLEDQTRALTPKKSNQVNTSQPTAKRRPGEQTGGCTVVHPLARSCKASLASSDSCTLSFPELPSDLREKIFKATSDVRKRWRKQEHLPPFCGLSKSAAKRRAKRYDKYVKCGNRSHDGKCSKNQTHSQHEYTHLIKVGDIRLQAESSIRRGSNVYYAVSKELALMRDLGLGNLTINESSD</sequence>
<reference evidence="2" key="1">
    <citation type="journal article" date="2022" name="Mol. Ecol. Resour.">
        <title>The genomes of chicory, endive, great burdock and yacon provide insights into Asteraceae palaeo-polyploidization history and plant inulin production.</title>
        <authorList>
            <person name="Fan W."/>
            <person name="Wang S."/>
            <person name="Wang H."/>
            <person name="Wang A."/>
            <person name="Jiang F."/>
            <person name="Liu H."/>
            <person name="Zhao H."/>
            <person name="Xu D."/>
            <person name="Zhang Y."/>
        </authorList>
    </citation>
    <scope>NUCLEOTIDE SEQUENCE [LARGE SCALE GENOMIC DNA]</scope>
    <source>
        <strain evidence="2">cv. Yunnan</strain>
    </source>
</reference>
<comment type="caution">
    <text evidence="1">The sequence shown here is derived from an EMBL/GenBank/DDBJ whole genome shotgun (WGS) entry which is preliminary data.</text>
</comment>
<dbReference type="Proteomes" id="UP001056120">
    <property type="component" value="Linkage Group LG14"/>
</dbReference>
<reference evidence="1 2" key="2">
    <citation type="journal article" date="2022" name="Mol. Ecol. Resour.">
        <title>The genomes of chicory, endive, great burdock and yacon provide insights into Asteraceae paleo-polyploidization history and plant inulin production.</title>
        <authorList>
            <person name="Fan W."/>
            <person name="Wang S."/>
            <person name="Wang H."/>
            <person name="Wang A."/>
            <person name="Jiang F."/>
            <person name="Liu H."/>
            <person name="Zhao H."/>
            <person name="Xu D."/>
            <person name="Zhang Y."/>
        </authorList>
    </citation>
    <scope>NUCLEOTIDE SEQUENCE [LARGE SCALE GENOMIC DNA]</scope>
    <source>
        <strain evidence="2">cv. Yunnan</strain>
        <tissue evidence="1">Leaves</tissue>
    </source>
</reference>
<evidence type="ECO:0000313" key="1">
    <source>
        <dbReference type="EMBL" id="KAI3784145.1"/>
    </source>
</evidence>
<protein>
    <submittedName>
        <fullName evidence="1">Uncharacterized protein</fullName>
    </submittedName>
</protein>
<dbReference type="EMBL" id="CM042031">
    <property type="protein sequence ID" value="KAI3784145.1"/>
    <property type="molecule type" value="Genomic_DNA"/>
</dbReference>
<name>A0ACB9GM92_9ASTR</name>
<organism evidence="1 2">
    <name type="scientific">Smallanthus sonchifolius</name>
    <dbReference type="NCBI Taxonomy" id="185202"/>
    <lineage>
        <taxon>Eukaryota</taxon>
        <taxon>Viridiplantae</taxon>
        <taxon>Streptophyta</taxon>
        <taxon>Embryophyta</taxon>
        <taxon>Tracheophyta</taxon>
        <taxon>Spermatophyta</taxon>
        <taxon>Magnoliopsida</taxon>
        <taxon>eudicotyledons</taxon>
        <taxon>Gunneridae</taxon>
        <taxon>Pentapetalae</taxon>
        <taxon>asterids</taxon>
        <taxon>campanulids</taxon>
        <taxon>Asterales</taxon>
        <taxon>Asteraceae</taxon>
        <taxon>Asteroideae</taxon>
        <taxon>Heliantheae alliance</taxon>
        <taxon>Millerieae</taxon>
        <taxon>Smallanthus</taxon>
    </lineage>
</organism>
<accession>A0ACB9GM92</accession>
<proteinExistence type="predicted"/>